<feature type="compositionally biased region" description="Basic and acidic residues" evidence="1">
    <location>
        <begin position="51"/>
        <end position="63"/>
    </location>
</feature>
<keyword evidence="3" id="KW-1185">Reference proteome</keyword>
<feature type="compositionally biased region" description="Polar residues" evidence="1">
    <location>
        <begin position="19"/>
        <end position="36"/>
    </location>
</feature>
<feature type="compositionally biased region" description="Polar residues" evidence="1">
    <location>
        <begin position="330"/>
        <end position="343"/>
    </location>
</feature>
<sequence>MAPPPDYDREPKAPDKSATIITNEDTKFYSSLNDQQLKSDHKTSNTAANSEGEKSKGEDSVENLDDGRLRALLDEAITYKCPKDREGKSDLFKNLLEEAELDDQASEAVARASSGGGRVRRGAGRRPPLAHSNSLQDLVAAALAAEPAPRRPRPHAPVSARATHGGSLPSGVDTSFLLGEEPTRAGYLATVRCVNPPPFAERRVSASDANCPAEIELLHRSKPVFPVTYTARATLEIGSGSVSSGRAVTTTTASNQADSAIPFSCITTPEVVSSCNTTSSTSQSAVAVDPKPRSVISSSFNGLSLSRPNYGSTASTAPDEYKKSLDENGNAVQGFSSPISGSSQHKKPRRKKSSKNETVIKSHQIDGYQGNKDINEVLRFIESNAEHGRGAKLGRTKHKDDSDDKGGKKRSTERRKDKENKMKRASSLEELSRTKLEDLTDTREPQHRQDRKPRPDNKAERRSWGDDARDSFYYTERAPPAAGHDHEPTSVDVAPEPATELTDFQTVTKRRKPRRRADEPEREPPRRPRPPSPRPRRESAPPSDRSNDSNDDLDSVHSLPPPPPPPPPPAPHASYADIARTRHNIPDLIESCNFYAEEGENPGVRRTADAPAAAAAGDADGYPALGGTVRPARGKVPPRRERKERPATTTVAECPAPDVVGDRRPAVILLDSAAQPRDMDGVTFGFDINEQLLGSGARRPRCDLVRDALDAGSAAGVAGAAVAAGGGGAVAVVAGCTPLRYVPPDPPPDTHHLHQIIEYVCTAWEDVVRCGGGKVRYFSE</sequence>
<feature type="region of interest" description="Disordered" evidence="1">
    <location>
        <begin position="145"/>
        <end position="169"/>
    </location>
</feature>
<feature type="compositionally biased region" description="Low complexity" evidence="1">
    <location>
        <begin position="609"/>
        <end position="623"/>
    </location>
</feature>
<feature type="region of interest" description="Disordered" evidence="1">
    <location>
        <begin position="388"/>
        <end position="582"/>
    </location>
</feature>
<accession>A0A9N9WFX2</accession>
<feature type="region of interest" description="Disordered" evidence="1">
    <location>
        <begin position="102"/>
        <end position="131"/>
    </location>
</feature>
<feature type="compositionally biased region" description="Basic residues" evidence="1">
    <location>
        <begin position="344"/>
        <end position="353"/>
    </location>
</feature>
<dbReference type="OrthoDB" id="6426920at2759"/>
<proteinExistence type="predicted"/>
<evidence type="ECO:0000313" key="3">
    <source>
        <dbReference type="Proteomes" id="UP001153714"/>
    </source>
</evidence>
<reference evidence="2" key="2">
    <citation type="submission" date="2022-10" db="EMBL/GenBank/DDBJ databases">
        <authorList>
            <consortium name="ENA_rothamsted_submissions"/>
            <consortium name="culmorum"/>
            <person name="King R."/>
        </authorList>
    </citation>
    <scope>NUCLEOTIDE SEQUENCE</scope>
</reference>
<feature type="compositionally biased region" description="Basic and acidic residues" evidence="1">
    <location>
        <begin position="1"/>
        <end position="15"/>
    </location>
</feature>
<reference evidence="2" key="1">
    <citation type="submission" date="2021-12" db="EMBL/GenBank/DDBJ databases">
        <authorList>
            <person name="King R."/>
        </authorList>
    </citation>
    <scope>NUCLEOTIDE SEQUENCE</scope>
</reference>
<feature type="region of interest" description="Disordered" evidence="1">
    <location>
        <begin position="307"/>
        <end position="367"/>
    </location>
</feature>
<gene>
    <name evidence="2" type="ORF">DIATSA_LOCUS8974</name>
</gene>
<name>A0A9N9WFX2_9NEOP</name>
<feature type="compositionally biased region" description="Basic and acidic residues" evidence="1">
    <location>
        <begin position="516"/>
        <end position="526"/>
    </location>
</feature>
<feature type="compositionally biased region" description="Basic and acidic residues" evidence="1">
    <location>
        <begin position="354"/>
        <end position="364"/>
    </location>
</feature>
<dbReference type="EMBL" id="OU893334">
    <property type="protein sequence ID" value="CAG9791356.1"/>
    <property type="molecule type" value="Genomic_DNA"/>
</dbReference>
<evidence type="ECO:0000313" key="2">
    <source>
        <dbReference type="EMBL" id="CAG9791356.1"/>
    </source>
</evidence>
<feature type="region of interest" description="Disordered" evidence="1">
    <location>
        <begin position="609"/>
        <end position="650"/>
    </location>
</feature>
<evidence type="ECO:0000256" key="1">
    <source>
        <dbReference type="SAM" id="MobiDB-lite"/>
    </source>
</evidence>
<dbReference type="AlphaFoldDB" id="A0A9N9WFX2"/>
<feature type="compositionally biased region" description="Pro residues" evidence="1">
    <location>
        <begin position="559"/>
        <end position="571"/>
    </location>
</feature>
<feature type="compositionally biased region" description="Polar residues" evidence="1">
    <location>
        <begin position="307"/>
        <end position="316"/>
    </location>
</feature>
<organism evidence="2 3">
    <name type="scientific">Diatraea saccharalis</name>
    <name type="common">sugarcane borer</name>
    <dbReference type="NCBI Taxonomy" id="40085"/>
    <lineage>
        <taxon>Eukaryota</taxon>
        <taxon>Metazoa</taxon>
        <taxon>Ecdysozoa</taxon>
        <taxon>Arthropoda</taxon>
        <taxon>Hexapoda</taxon>
        <taxon>Insecta</taxon>
        <taxon>Pterygota</taxon>
        <taxon>Neoptera</taxon>
        <taxon>Endopterygota</taxon>
        <taxon>Lepidoptera</taxon>
        <taxon>Glossata</taxon>
        <taxon>Ditrysia</taxon>
        <taxon>Pyraloidea</taxon>
        <taxon>Crambidae</taxon>
        <taxon>Crambinae</taxon>
        <taxon>Diatraea</taxon>
    </lineage>
</organism>
<protein>
    <submittedName>
        <fullName evidence="2">Uncharacterized protein</fullName>
    </submittedName>
</protein>
<feature type="compositionally biased region" description="Basic and acidic residues" evidence="1">
    <location>
        <begin position="414"/>
        <end position="470"/>
    </location>
</feature>
<feature type="region of interest" description="Disordered" evidence="1">
    <location>
        <begin position="1"/>
        <end position="63"/>
    </location>
</feature>
<dbReference type="Proteomes" id="UP001153714">
    <property type="component" value="Chromosome 3"/>
</dbReference>